<feature type="non-terminal residue" evidence="7">
    <location>
        <position position="1"/>
    </location>
</feature>
<proteinExistence type="inferred from homology"/>
<dbReference type="OrthoDB" id="10267969at2759"/>
<dbReference type="PANTHER" id="PTHR11266">
    <property type="entry name" value="PEROXISOMAL MEMBRANE PROTEIN 2, PXMP2 MPV17"/>
    <property type="match status" value="1"/>
</dbReference>
<dbReference type="InterPro" id="IPR007248">
    <property type="entry name" value="Mpv17_PMP22"/>
</dbReference>
<dbReference type="Proteomes" id="UP000243876">
    <property type="component" value="Unassembled WGS sequence"/>
</dbReference>
<dbReference type="AlphaFoldDB" id="A0A0D6EMZ4"/>
<keyword evidence="3" id="KW-0812">Transmembrane</keyword>
<dbReference type="PANTHER" id="PTHR11266:SF50">
    <property type="entry name" value="VACUOLAR MEMBRANE PROTEIN YOR292C"/>
    <property type="match status" value="1"/>
</dbReference>
<evidence type="ECO:0000256" key="2">
    <source>
        <dbReference type="ARBA" id="ARBA00006824"/>
    </source>
</evidence>
<keyword evidence="4" id="KW-1133">Transmembrane helix</keyword>
<sequence length="299" mass="33571">MPALRWRTLARRKGRHFPSPARLPPLLLSAGRIIEDRTAVKHVVPPPRLHAQFRAQPLPHPPHRKRRLDESRRLFRPDACAVLNFPLRPTLRSSAPDMTKIKLENPIPGLEKELPKGARLERGGATAERSHGQTKDAEVSVAALVKRVAADQLGMAPVSLVIFLVSMSMLEGLDGEEMREKIRQNYMPILLVNWQVRWNFFSVPNCRFTDPATCSRQVWPILQLINFRYVPLKCVETGFLPLHAFLTFTPLAGTASPSARVRFPVSGFFLPLADASHLTVCGIAWTAFLSFRTAKPSSD</sequence>
<evidence type="ECO:0000256" key="6">
    <source>
        <dbReference type="RuleBase" id="RU363053"/>
    </source>
</evidence>
<evidence type="ECO:0000256" key="3">
    <source>
        <dbReference type="ARBA" id="ARBA00022692"/>
    </source>
</evidence>
<reference evidence="8" key="1">
    <citation type="submission" date="2015-02" db="EMBL/GenBank/DDBJ databases">
        <authorList>
            <person name="Gon?alves P."/>
        </authorList>
    </citation>
    <scope>NUCLEOTIDE SEQUENCE [LARGE SCALE GENOMIC DNA]</scope>
</reference>
<protein>
    <submittedName>
        <fullName evidence="7">SPOSA6832_02937-mRNA-1:cds</fullName>
    </submittedName>
</protein>
<evidence type="ECO:0000313" key="8">
    <source>
        <dbReference type="Proteomes" id="UP000243876"/>
    </source>
</evidence>
<comment type="subcellular location">
    <subcellularLocation>
        <location evidence="1">Membrane</location>
        <topology evidence="1">Multi-pass membrane protein</topology>
    </subcellularLocation>
</comment>
<keyword evidence="8" id="KW-1185">Reference proteome</keyword>
<accession>A0A0D6EMZ4</accession>
<gene>
    <name evidence="7" type="primary">SPOSA6832_02937</name>
</gene>
<evidence type="ECO:0000256" key="1">
    <source>
        <dbReference type="ARBA" id="ARBA00004141"/>
    </source>
</evidence>
<comment type="similarity">
    <text evidence="2 6">Belongs to the peroxisomal membrane protein PXMP2/4 family.</text>
</comment>
<organism evidence="7 8">
    <name type="scientific">Sporidiobolus salmonicolor</name>
    <name type="common">Yeast-like fungus</name>
    <name type="synonym">Sporobolomyces salmonicolor</name>
    <dbReference type="NCBI Taxonomy" id="5005"/>
    <lineage>
        <taxon>Eukaryota</taxon>
        <taxon>Fungi</taxon>
        <taxon>Dikarya</taxon>
        <taxon>Basidiomycota</taxon>
        <taxon>Pucciniomycotina</taxon>
        <taxon>Microbotryomycetes</taxon>
        <taxon>Sporidiobolales</taxon>
        <taxon>Sporidiobolaceae</taxon>
        <taxon>Sporobolomyces</taxon>
    </lineage>
</organism>
<keyword evidence="5" id="KW-0472">Membrane</keyword>
<evidence type="ECO:0000256" key="4">
    <source>
        <dbReference type="ARBA" id="ARBA00022989"/>
    </source>
</evidence>
<dbReference type="GO" id="GO:0005739">
    <property type="term" value="C:mitochondrion"/>
    <property type="evidence" value="ECO:0007669"/>
    <property type="project" value="TreeGrafter"/>
</dbReference>
<dbReference type="GO" id="GO:0016020">
    <property type="term" value="C:membrane"/>
    <property type="evidence" value="ECO:0007669"/>
    <property type="project" value="UniProtKB-SubCell"/>
</dbReference>
<evidence type="ECO:0000256" key="5">
    <source>
        <dbReference type="ARBA" id="ARBA00023136"/>
    </source>
</evidence>
<name>A0A0D6EMZ4_SPOSA</name>
<dbReference type="EMBL" id="CENE01000012">
    <property type="protein sequence ID" value="CEQ41256.1"/>
    <property type="molecule type" value="Genomic_DNA"/>
</dbReference>
<evidence type="ECO:0000313" key="7">
    <source>
        <dbReference type="EMBL" id="CEQ41256.1"/>
    </source>
</evidence>